<evidence type="ECO:0000313" key="2">
    <source>
        <dbReference type="Proteomes" id="UP000185639"/>
    </source>
</evidence>
<dbReference type="EMBL" id="FTOH01000006">
    <property type="protein sequence ID" value="SIS93606.1"/>
    <property type="molecule type" value="Genomic_DNA"/>
</dbReference>
<sequence length="303" mass="33848">MSEMDDLPTLEQDDQLAEPLRRVSYEAGMMLGLEATRDEQAYHRRRLTRHQYWLQGFGTLAGLNVTMTPDTHPDANDDVSVRLHVSPGVAIDGLGREVMLHEAYCIDLKQWIEAQSEAHLLEGYDGGPEVLWLKVCIRHKDCAIARQPVLARKLNLSTDAVQPARTADSVQLELIPERLPPEDDRYHPWSSHEPVSDAMPPLSSIETQTLQAATATSPEAESQLKMHARLLHALDGSGLSTTNLADELDAGARLLLARIRIETSQPGDPIINPMRIQINNLVRPFLTTPSQLAWLNRQSQNNN</sequence>
<gene>
    <name evidence="1" type="ORF">SAMN05421686_106201</name>
</gene>
<evidence type="ECO:0000313" key="1">
    <source>
        <dbReference type="EMBL" id="SIS93606.1"/>
    </source>
</evidence>
<organism evidence="1 2">
    <name type="scientific">Thalassolituus maritimus</name>
    <dbReference type="NCBI Taxonomy" id="484498"/>
    <lineage>
        <taxon>Bacteria</taxon>
        <taxon>Pseudomonadati</taxon>
        <taxon>Pseudomonadota</taxon>
        <taxon>Gammaproteobacteria</taxon>
        <taxon>Oceanospirillales</taxon>
        <taxon>Oceanospirillaceae</taxon>
        <taxon>Thalassolituus</taxon>
    </lineage>
</organism>
<name>A0A1N7N5H0_9GAMM</name>
<keyword evidence="2" id="KW-1185">Reference proteome</keyword>
<dbReference type="Proteomes" id="UP000185639">
    <property type="component" value="Unassembled WGS sequence"/>
</dbReference>
<accession>A0A1N7N5H0</accession>
<reference evidence="2" key="1">
    <citation type="submission" date="2017-01" db="EMBL/GenBank/DDBJ databases">
        <authorList>
            <person name="Varghese N."/>
            <person name="Submissions S."/>
        </authorList>
    </citation>
    <scope>NUCLEOTIDE SEQUENCE [LARGE SCALE GENOMIC DNA]</scope>
    <source>
        <strain evidence="2">DSM 24913</strain>
    </source>
</reference>
<dbReference type="RefSeq" id="WP_076516104.1">
    <property type="nucleotide sequence ID" value="NZ_FTOH01000006.1"/>
</dbReference>
<protein>
    <submittedName>
        <fullName evidence="1">Uncharacterized protein</fullName>
    </submittedName>
</protein>
<dbReference type="AlphaFoldDB" id="A0A1N7N5H0"/>
<dbReference type="STRING" id="484498.SAMN05421686_106201"/>
<proteinExistence type="predicted"/>
<dbReference type="OrthoDB" id="147470at2"/>